<dbReference type="Proteomes" id="UP000789342">
    <property type="component" value="Unassembled WGS sequence"/>
</dbReference>
<protein>
    <submittedName>
        <fullName evidence="2">17799_t:CDS:1</fullName>
    </submittedName>
</protein>
<keyword evidence="1" id="KW-0732">Signal</keyword>
<feature type="chain" id="PRO_5040386213" evidence="1">
    <location>
        <begin position="21"/>
        <end position="334"/>
    </location>
</feature>
<dbReference type="AlphaFoldDB" id="A0A9N9NMG0"/>
<comment type="caution">
    <text evidence="2">The sequence shown here is derived from an EMBL/GenBank/DDBJ whole genome shotgun (WGS) entry which is preliminary data.</text>
</comment>
<organism evidence="2 3">
    <name type="scientific">Acaulospora morrowiae</name>
    <dbReference type="NCBI Taxonomy" id="94023"/>
    <lineage>
        <taxon>Eukaryota</taxon>
        <taxon>Fungi</taxon>
        <taxon>Fungi incertae sedis</taxon>
        <taxon>Mucoromycota</taxon>
        <taxon>Glomeromycotina</taxon>
        <taxon>Glomeromycetes</taxon>
        <taxon>Diversisporales</taxon>
        <taxon>Acaulosporaceae</taxon>
        <taxon>Acaulospora</taxon>
    </lineage>
</organism>
<reference evidence="2" key="1">
    <citation type="submission" date="2021-06" db="EMBL/GenBank/DDBJ databases">
        <authorList>
            <person name="Kallberg Y."/>
            <person name="Tangrot J."/>
            <person name="Rosling A."/>
        </authorList>
    </citation>
    <scope>NUCLEOTIDE SEQUENCE</scope>
    <source>
        <strain evidence="2">CL551</strain>
    </source>
</reference>
<proteinExistence type="predicted"/>
<feature type="signal peptide" evidence="1">
    <location>
        <begin position="1"/>
        <end position="20"/>
    </location>
</feature>
<evidence type="ECO:0000256" key="1">
    <source>
        <dbReference type="SAM" id="SignalP"/>
    </source>
</evidence>
<dbReference type="OrthoDB" id="2432893at2759"/>
<sequence length="334" mass="37584">MAALKLYFLALILLALFVMKKNLTVIASKQNKQSEYLQLLERIKAGFEEKPLVQDREINVDPKVSTQLKEWVMGVATLCVSGKASLVFEEFKPPNVVIELINYIENPDAHHKDQEKEANILKVNIILDTIYDAVNRDLPYFRSEEDFSPYAPHYAPLQTILSSIVIRSQQTVDAYLSSSICTTTNESFHKLTDRSIFYNSLSAGLSSSVLSHVSKNFGYEIKTNLLFDIISTLAIQIHMIKSIASLANLDTNDDAVRTLIYLCIASDGIKDSLARTAKDLALIIMQRMVSNIPTSTSKTIDKQISMKLITEKEEEGIINQFSSIPFIGELFMFI</sequence>
<evidence type="ECO:0000313" key="2">
    <source>
        <dbReference type="EMBL" id="CAG8745028.1"/>
    </source>
</evidence>
<gene>
    <name evidence="2" type="ORF">AMORRO_LOCUS14973</name>
</gene>
<feature type="non-terminal residue" evidence="2">
    <location>
        <position position="334"/>
    </location>
</feature>
<accession>A0A9N9NMG0</accession>
<dbReference type="EMBL" id="CAJVPV010032494">
    <property type="protein sequence ID" value="CAG8745028.1"/>
    <property type="molecule type" value="Genomic_DNA"/>
</dbReference>
<name>A0A9N9NMG0_9GLOM</name>
<keyword evidence="3" id="KW-1185">Reference proteome</keyword>
<evidence type="ECO:0000313" key="3">
    <source>
        <dbReference type="Proteomes" id="UP000789342"/>
    </source>
</evidence>